<dbReference type="PROSITE" id="PS50921">
    <property type="entry name" value="ANTAR"/>
    <property type="match status" value="1"/>
</dbReference>
<keyword evidence="3" id="KW-0805">Transcription regulation</keyword>
<gene>
    <name evidence="6" type="ORF">EPD83_012335</name>
</gene>
<organism evidence="6 7">
    <name type="scientific">Phycicoccus flavus</name>
    <dbReference type="NCBI Taxonomy" id="2502783"/>
    <lineage>
        <taxon>Bacteria</taxon>
        <taxon>Bacillati</taxon>
        <taxon>Actinomycetota</taxon>
        <taxon>Actinomycetes</taxon>
        <taxon>Micrococcales</taxon>
        <taxon>Intrasporangiaceae</taxon>
        <taxon>Phycicoccus</taxon>
    </lineage>
</organism>
<evidence type="ECO:0000256" key="1">
    <source>
        <dbReference type="ARBA" id="ARBA00022679"/>
    </source>
</evidence>
<dbReference type="GO" id="GO:0003723">
    <property type="term" value="F:RNA binding"/>
    <property type="evidence" value="ECO:0007669"/>
    <property type="project" value="InterPro"/>
</dbReference>
<dbReference type="InterPro" id="IPR036388">
    <property type="entry name" value="WH-like_DNA-bd_sf"/>
</dbReference>
<dbReference type="InterPro" id="IPR005561">
    <property type="entry name" value="ANTAR"/>
</dbReference>
<evidence type="ECO:0000256" key="4">
    <source>
        <dbReference type="ARBA" id="ARBA00023163"/>
    </source>
</evidence>
<protein>
    <submittedName>
        <fullName evidence="6">GAF and ANTAR domain-containing protein</fullName>
    </submittedName>
</protein>
<comment type="caution">
    <text evidence="6">The sequence shown here is derived from an EMBL/GenBank/DDBJ whole genome shotgun (WGS) entry which is preliminary data.</text>
</comment>
<dbReference type="SMART" id="SM00065">
    <property type="entry name" value="GAF"/>
    <property type="match status" value="1"/>
</dbReference>
<dbReference type="Gene3D" id="1.10.10.10">
    <property type="entry name" value="Winged helix-like DNA-binding domain superfamily/Winged helix DNA-binding domain"/>
    <property type="match status" value="1"/>
</dbReference>
<dbReference type="InterPro" id="IPR003018">
    <property type="entry name" value="GAF"/>
</dbReference>
<evidence type="ECO:0000313" key="7">
    <source>
        <dbReference type="Proteomes" id="UP000287866"/>
    </source>
</evidence>
<keyword evidence="2" id="KW-0418">Kinase</keyword>
<feature type="domain" description="ANTAR" evidence="5">
    <location>
        <begin position="181"/>
        <end position="242"/>
    </location>
</feature>
<dbReference type="Gene3D" id="3.30.450.40">
    <property type="match status" value="1"/>
</dbReference>
<name>A0A8T6R9D1_9MICO</name>
<keyword evidence="7" id="KW-1185">Reference proteome</keyword>
<evidence type="ECO:0000256" key="2">
    <source>
        <dbReference type="ARBA" id="ARBA00022777"/>
    </source>
</evidence>
<reference evidence="6" key="1">
    <citation type="submission" date="2020-03" db="EMBL/GenBank/DDBJ databases">
        <title>Phycicoccus flavus sp. nov., a novel endophytic actinobacterium isolated from branch of Kandelia candel.</title>
        <authorList>
            <person name="Tuo L."/>
        </authorList>
    </citation>
    <scope>NUCLEOTIDE SEQUENCE</scope>
    <source>
        <strain evidence="6">CMS6Z-2</strain>
    </source>
</reference>
<dbReference type="EMBL" id="SAYU02000039">
    <property type="protein sequence ID" value="NHA68831.1"/>
    <property type="molecule type" value="Genomic_DNA"/>
</dbReference>
<evidence type="ECO:0000313" key="6">
    <source>
        <dbReference type="EMBL" id="NHA68831.1"/>
    </source>
</evidence>
<dbReference type="GO" id="GO:0016301">
    <property type="term" value="F:kinase activity"/>
    <property type="evidence" value="ECO:0007669"/>
    <property type="project" value="UniProtKB-KW"/>
</dbReference>
<proteinExistence type="predicted"/>
<dbReference type="SMART" id="SM01012">
    <property type="entry name" value="ANTAR"/>
    <property type="match status" value="1"/>
</dbReference>
<evidence type="ECO:0000259" key="5">
    <source>
        <dbReference type="PROSITE" id="PS50921"/>
    </source>
</evidence>
<dbReference type="PIRSF" id="PIRSF036625">
    <property type="entry name" value="GAF_ANTAR"/>
    <property type="match status" value="1"/>
</dbReference>
<dbReference type="Proteomes" id="UP000287866">
    <property type="component" value="Unassembled WGS sequence"/>
</dbReference>
<keyword evidence="1" id="KW-0808">Transferase</keyword>
<dbReference type="AlphaFoldDB" id="A0A8T6R9D1"/>
<dbReference type="RefSeq" id="WP_164896351.1">
    <property type="nucleotide sequence ID" value="NZ_SAYU02000039.1"/>
</dbReference>
<accession>A0A8T6R9D1</accession>
<dbReference type="Pfam" id="PF13185">
    <property type="entry name" value="GAF_2"/>
    <property type="match status" value="1"/>
</dbReference>
<keyword evidence="4" id="KW-0804">Transcription</keyword>
<dbReference type="InterPro" id="IPR011006">
    <property type="entry name" value="CheY-like_superfamily"/>
</dbReference>
<dbReference type="InterPro" id="IPR012074">
    <property type="entry name" value="GAF_ANTAR"/>
</dbReference>
<dbReference type="SUPFAM" id="SSF55781">
    <property type="entry name" value="GAF domain-like"/>
    <property type="match status" value="1"/>
</dbReference>
<sequence>MAETLTHPLPDDADTDLKAAWEAMSADIGGVLESLEELSDYLERVVHSVRRHVSGCDEVGITVLSADRPHTAAYSTVQTLEIDAVQYALDEGPCLDAARKREEQGVGDLCHDDGRWPAFAQAVREDGMRSLYAVPLVSGDKCVGALNLYGWERNAFDNFEASLVRVAAGRCADAVLAVTQYDGMRRLAGQLEQAMASRAAIEQAKGVIMALRGVGEHDAFEILRKTSQDRNVKVRLLAEQVVKGVVHGSDGLRPQD</sequence>
<dbReference type="SUPFAM" id="SSF52172">
    <property type="entry name" value="CheY-like"/>
    <property type="match status" value="1"/>
</dbReference>
<evidence type="ECO:0000256" key="3">
    <source>
        <dbReference type="ARBA" id="ARBA00023015"/>
    </source>
</evidence>
<dbReference type="InterPro" id="IPR029016">
    <property type="entry name" value="GAF-like_dom_sf"/>
</dbReference>
<dbReference type="Pfam" id="PF03861">
    <property type="entry name" value="ANTAR"/>
    <property type="match status" value="1"/>
</dbReference>